<dbReference type="Proteomes" id="UP000261620">
    <property type="component" value="Unplaced"/>
</dbReference>
<name>A0A3Q3WGS6_MOLML</name>
<evidence type="ECO:0000256" key="9">
    <source>
        <dbReference type="PIRSR" id="PIRSR001959-2"/>
    </source>
</evidence>
<evidence type="ECO:0000313" key="14">
    <source>
        <dbReference type="Proteomes" id="UP000261620"/>
    </source>
</evidence>
<evidence type="ECO:0000259" key="12">
    <source>
        <dbReference type="PROSITE" id="PS50853"/>
    </source>
</evidence>
<dbReference type="CDD" id="cd00063">
    <property type="entry name" value="FN3"/>
    <property type="match status" value="1"/>
</dbReference>
<feature type="disulfide bond" evidence="9">
    <location>
        <begin position="48"/>
        <end position="58"/>
    </location>
</feature>
<evidence type="ECO:0000256" key="10">
    <source>
        <dbReference type="SAM" id="Phobius"/>
    </source>
</evidence>
<evidence type="ECO:0000256" key="2">
    <source>
        <dbReference type="ARBA" id="ARBA00022692"/>
    </source>
</evidence>
<organism evidence="13 14">
    <name type="scientific">Mola mola</name>
    <name type="common">Ocean sunfish</name>
    <name type="synonym">Tetraodon mola</name>
    <dbReference type="NCBI Taxonomy" id="94237"/>
    <lineage>
        <taxon>Eukaryota</taxon>
        <taxon>Metazoa</taxon>
        <taxon>Chordata</taxon>
        <taxon>Craniata</taxon>
        <taxon>Vertebrata</taxon>
        <taxon>Euteleostomi</taxon>
        <taxon>Actinopterygii</taxon>
        <taxon>Neopterygii</taxon>
        <taxon>Teleostei</taxon>
        <taxon>Neoteleostei</taxon>
        <taxon>Acanthomorphata</taxon>
        <taxon>Eupercaria</taxon>
        <taxon>Tetraodontiformes</taxon>
        <taxon>Molidae</taxon>
        <taxon>Mola</taxon>
    </lineage>
</organism>
<dbReference type="PANTHER" id="PTHR23037:SF28">
    <property type="entry name" value="ERYTHROPOIETIN RECEPTOR"/>
    <property type="match status" value="1"/>
</dbReference>
<proteinExistence type="predicted"/>
<feature type="chain" id="PRO_5018571309" description="Fibronectin type-III domain-containing protein" evidence="11">
    <location>
        <begin position="21"/>
        <end position="529"/>
    </location>
</feature>
<evidence type="ECO:0000256" key="1">
    <source>
        <dbReference type="ARBA" id="ARBA00004479"/>
    </source>
</evidence>
<feature type="signal peptide" evidence="11">
    <location>
        <begin position="1"/>
        <end position="20"/>
    </location>
</feature>
<evidence type="ECO:0000313" key="13">
    <source>
        <dbReference type="Ensembl" id="ENSMMOP00000008039.1"/>
    </source>
</evidence>
<reference evidence="13" key="1">
    <citation type="submission" date="2025-08" db="UniProtKB">
        <authorList>
            <consortium name="Ensembl"/>
        </authorList>
    </citation>
    <scope>IDENTIFICATION</scope>
</reference>
<evidence type="ECO:0000256" key="6">
    <source>
        <dbReference type="ARBA" id="ARBA00023157"/>
    </source>
</evidence>
<dbReference type="Gene3D" id="2.60.40.10">
    <property type="entry name" value="Immunoglobulins"/>
    <property type="match status" value="2"/>
</dbReference>
<reference evidence="13" key="2">
    <citation type="submission" date="2025-09" db="UniProtKB">
        <authorList>
            <consortium name="Ensembl"/>
        </authorList>
    </citation>
    <scope>IDENTIFICATION</scope>
</reference>
<comment type="subcellular location">
    <subcellularLocation>
        <location evidence="1">Membrane</location>
        <topology evidence="1">Single-pass type I membrane protein</topology>
    </subcellularLocation>
</comment>
<feature type="domain" description="Fibronectin type-III" evidence="12">
    <location>
        <begin position="140"/>
        <end position="238"/>
    </location>
</feature>
<keyword evidence="4 10" id="KW-1133">Transmembrane helix</keyword>
<dbReference type="PANTHER" id="PTHR23037">
    <property type="entry name" value="CYTOKINE RECEPTOR"/>
    <property type="match status" value="1"/>
</dbReference>
<dbReference type="Pfam" id="PF09067">
    <property type="entry name" value="EpoR_lig-bind"/>
    <property type="match status" value="1"/>
</dbReference>
<evidence type="ECO:0000256" key="11">
    <source>
        <dbReference type="SAM" id="SignalP"/>
    </source>
</evidence>
<dbReference type="SMART" id="SM00060">
    <property type="entry name" value="FN3"/>
    <property type="match status" value="1"/>
</dbReference>
<keyword evidence="2 10" id="KW-0812">Transmembrane</keyword>
<keyword evidence="8" id="KW-0325">Glycoprotein</keyword>
<dbReference type="STRING" id="94237.ENSMMOP00000008039"/>
<dbReference type="Pfam" id="PF00041">
    <property type="entry name" value="fn3"/>
    <property type="match status" value="1"/>
</dbReference>
<keyword evidence="14" id="KW-1185">Reference proteome</keyword>
<accession>A0A3Q3WGS6</accession>
<keyword evidence="3 11" id="KW-0732">Signal</keyword>
<sequence length="529" mass="60171">MTCLPLSRLLALYLIYSCMRTPVIVRGARDFQTKVSMMLKEEPQNPKCFAEGRKDFTCFWEEDEERAGSVDQYSFTYTYQNENSSRCPLRYLPAASGKRLFACHLNRTQMFVQMDIQVHREGTLIHKRSLLIELVFLLDPPANVTVSHTGQQGQLNVSWLPPVLKYMDDSMMYEVSYNEVDSHEGQVEVAQACSELILRGLQPGTKYKVRVRVKLDGISYNGYWSAWSEPVFMETLPAELDLLIVSLTLIVFFVLIGLCLTMLLSNRRFLVKKIWPTIPTPESKFQGLFTVYGGDFQEWLEQTNGGLWLTTDFFISNEFASSLEVLSEHCLCPSLPSLKEDVRGVNKGLDESEPLEDGNSPLTEGWRATPQDQRLIDCLRSFHQNPVPRYQSSLLESQDAYVTLCASNHKEEKHLDDIQEALLLNVLFASRKHVLFESHSDLGSIQQSSGSGRLSSQSSFEYSNHNWMPKGPGYTYMGAADSGVSIDYSPMSRVDDIGKVVIYANEYKNKNPVDRRAFLLSQHFNKDNG</sequence>
<dbReference type="InterPro" id="IPR015152">
    <property type="entry name" value="Growth/epo_recpt_lig-bind"/>
</dbReference>
<keyword evidence="6 9" id="KW-1015">Disulfide bond</keyword>
<dbReference type="Ensembl" id="ENSMMOT00000008188.1">
    <property type="protein sequence ID" value="ENSMMOP00000008039.1"/>
    <property type="gene ID" value="ENSMMOG00000006238.1"/>
</dbReference>
<protein>
    <recommendedName>
        <fullName evidence="12">Fibronectin type-III domain-containing protein</fullName>
    </recommendedName>
</protein>
<evidence type="ECO:0000256" key="4">
    <source>
        <dbReference type="ARBA" id="ARBA00022989"/>
    </source>
</evidence>
<dbReference type="SUPFAM" id="SSF49265">
    <property type="entry name" value="Fibronectin type III"/>
    <property type="match status" value="2"/>
</dbReference>
<dbReference type="InterPro" id="IPR013783">
    <property type="entry name" value="Ig-like_fold"/>
</dbReference>
<evidence type="ECO:0000256" key="3">
    <source>
        <dbReference type="ARBA" id="ARBA00022729"/>
    </source>
</evidence>
<keyword evidence="7" id="KW-0675">Receptor</keyword>
<feature type="transmembrane region" description="Helical" evidence="10">
    <location>
        <begin position="242"/>
        <end position="264"/>
    </location>
</feature>
<evidence type="ECO:0000256" key="7">
    <source>
        <dbReference type="ARBA" id="ARBA00023170"/>
    </source>
</evidence>
<dbReference type="AlphaFoldDB" id="A0A3Q3WGS6"/>
<dbReference type="GO" id="GO:0004896">
    <property type="term" value="F:cytokine receptor activity"/>
    <property type="evidence" value="ECO:0007669"/>
    <property type="project" value="TreeGrafter"/>
</dbReference>
<dbReference type="GO" id="GO:0009897">
    <property type="term" value="C:external side of plasma membrane"/>
    <property type="evidence" value="ECO:0007669"/>
    <property type="project" value="TreeGrafter"/>
</dbReference>
<keyword evidence="5 10" id="KW-0472">Membrane</keyword>
<dbReference type="InterPro" id="IPR003961">
    <property type="entry name" value="FN3_dom"/>
</dbReference>
<evidence type="ECO:0000256" key="5">
    <source>
        <dbReference type="ARBA" id="ARBA00023136"/>
    </source>
</evidence>
<feature type="disulfide bond" evidence="9">
    <location>
        <begin position="87"/>
        <end position="103"/>
    </location>
</feature>
<evidence type="ECO:0000256" key="8">
    <source>
        <dbReference type="ARBA" id="ARBA00023180"/>
    </source>
</evidence>
<dbReference type="PROSITE" id="PS50853">
    <property type="entry name" value="FN3"/>
    <property type="match status" value="1"/>
</dbReference>
<dbReference type="InterPro" id="IPR036116">
    <property type="entry name" value="FN3_sf"/>
</dbReference>